<organism evidence="1">
    <name type="scientific">Arundo donax</name>
    <name type="common">Giant reed</name>
    <name type="synonym">Donax arundinaceus</name>
    <dbReference type="NCBI Taxonomy" id="35708"/>
    <lineage>
        <taxon>Eukaryota</taxon>
        <taxon>Viridiplantae</taxon>
        <taxon>Streptophyta</taxon>
        <taxon>Embryophyta</taxon>
        <taxon>Tracheophyta</taxon>
        <taxon>Spermatophyta</taxon>
        <taxon>Magnoliopsida</taxon>
        <taxon>Liliopsida</taxon>
        <taxon>Poales</taxon>
        <taxon>Poaceae</taxon>
        <taxon>PACMAD clade</taxon>
        <taxon>Arundinoideae</taxon>
        <taxon>Arundineae</taxon>
        <taxon>Arundo</taxon>
    </lineage>
</organism>
<dbReference type="AlphaFoldDB" id="A0A0A9AVA7"/>
<evidence type="ECO:0000313" key="1">
    <source>
        <dbReference type="EMBL" id="JAD55649.1"/>
    </source>
</evidence>
<accession>A0A0A9AVA7</accession>
<protein>
    <submittedName>
        <fullName evidence="1">Uncharacterized protein</fullName>
    </submittedName>
</protein>
<name>A0A0A9AVA7_ARUDO</name>
<dbReference type="EMBL" id="GBRH01242246">
    <property type="protein sequence ID" value="JAD55649.1"/>
    <property type="molecule type" value="Transcribed_RNA"/>
</dbReference>
<proteinExistence type="predicted"/>
<reference evidence="1" key="1">
    <citation type="submission" date="2014-09" db="EMBL/GenBank/DDBJ databases">
        <authorList>
            <person name="Magalhaes I.L.F."/>
            <person name="Oliveira U."/>
            <person name="Santos F.R."/>
            <person name="Vidigal T.H.D.A."/>
            <person name="Brescovit A.D."/>
            <person name="Santos A.J."/>
        </authorList>
    </citation>
    <scope>NUCLEOTIDE SEQUENCE</scope>
    <source>
        <tissue evidence="1">Shoot tissue taken approximately 20 cm above the soil surface</tissue>
    </source>
</reference>
<reference evidence="1" key="2">
    <citation type="journal article" date="2015" name="Data Brief">
        <title>Shoot transcriptome of the giant reed, Arundo donax.</title>
        <authorList>
            <person name="Barrero R.A."/>
            <person name="Guerrero F.D."/>
            <person name="Moolhuijzen P."/>
            <person name="Goolsby J.A."/>
            <person name="Tidwell J."/>
            <person name="Bellgard S.E."/>
            <person name="Bellgard M.I."/>
        </authorList>
    </citation>
    <scope>NUCLEOTIDE SEQUENCE</scope>
    <source>
        <tissue evidence="1">Shoot tissue taken approximately 20 cm above the soil surface</tissue>
    </source>
</reference>
<sequence length="18" mass="1835">MERASASPRVGMKSVDGG</sequence>